<accession>A0A1H0YI30</accession>
<evidence type="ECO:0000313" key="4">
    <source>
        <dbReference type="Proteomes" id="UP000182690"/>
    </source>
</evidence>
<sequence>MSQNEFLQYEASGIAALLRTRTLSVPAYQRSYSWMTVSKSATERDTSIDKQQVVEFWDDLHSSFINQVSYFLGTVVLAGNDQDGLGRKSVIDGQQRLATASLLLAAIRNRYHSGGETNDGNSTQQEFLGKYDKRARADLPKLILNSEDRDYYQRHIIQGENGVEPSNFSQRLLSEAYDFLQRKVNAFADSYGPDWALKLGELETWLDESVQVVAIVVATEADAFMIFETLNDRGADLTIADLLKNFLFSQSGARLDEVQAGWLATLSNLGIDKVGNRLFTTFARHLLSSKFGLVREREVYGKLKGVVTDPDSAVKFTQELKDASRLYYAIIRSDSDYWSEFAGSVGSAADILADLKVERYRPLVLAALTTFDAKEIERFVPTLVSWSIRMLSSGNLSGGVAEAAFCDAAVEIRRGRVTTTEDILTKTKVGALVPSDAVFQAGFAAWRTTPKLSRYLLRSLELTERGDTEPELIVNDDVDLVNLEHVLPKNAKDADWPSFSLEDRRSFVDRVGNHVLLKKGVNDRIGNKGWPVKKSVLTSSVLHLTSQAGAESDWTSSVIETRQQKLAVLAVATWPKLPR</sequence>
<reference evidence="3 4" key="1">
    <citation type="submission" date="2016-10" db="EMBL/GenBank/DDBJ databases">
        <authorList>
            <person name="de Groot N.N."/>
        </authorList>
    </citation>
    <scope>NUCLEOTIDE SEQUENCE [LARGE SCALE GENOMIC DNA]</scope>
    <source>
        <strain evidence="3 4">DSM 22788</strain>
    </source>
</reference>
<dbReference type="Pfam" id="PF03235">
    <property type="entry name" value="GmrSD_N"/>
    <property type="match status" value="1"/>
</dbReference>
<feature type="domain" description="GmrSD restriction endonucleases C-terminal" evidence="2">
    <location>
        <begin position="445"/>
        <end position="567"/>
    </location>
</feature>
<dbReference type="RefSeq" id="WP_074689962.1">
    <property type="nucleotide sequence ID" value="NZ_FNKB01000001.1"/>
</dbReference>
<dbReference type="AlphaFoldDB" id="A0A1H0YI30"/>
<name>A0A1H0YI30_9MICO</name>
<dbReference type="PANTHER" id="PTHR35149:SF2">
    <property type="entry name" value="DUF262 DOMAIN-CONTAINING PROTEIN"/>
    <property type="match status" value="1"/>
</dbReference>
<proteinExistence type="predicted"/>
<evidence type="ECO:0000259" key="1">
    <source>
        <dbReference type="Pfam" id="PF03235"/>
    </source>
</evidence>
<dbReference type="InterPro" id="IPR011089">
    <property type="entry name" value="GmrSD_C"/>
</dbReference>
<gene>
    <name evidence="3" type="ORF">SAMN04488565_0896</name>
</gene>
<evidence type="ECO:0000259" key="2">
    <source>
        <dbReference type="Pfam" id="PF07510"/>
    </source>
</evidence>
<dbReference type="OrthoDB" id="9798761at2"/>
<dbReference type="PANTHER" id="PTHR35149">
    <property type="entry name" value="SLL5132 PROTEIN"/>
    <property type="match status" value="1"/>
</dbReference>
<dbReference type="Proteomes" id="UP000182690">
    <property type="component" value="Unassembled WGS sequence"/>
</dbReference>
<evidence type="ECO:0000313" key="3">
    <source>
        <dbReference type="EMBL" id="SDQ14812.1"/>
    </source>
</evidence>
<dbReference type="STRING" id="1079994.SAMN04488565_0896"/>
<dbReference type="Pfam" id="PF07510">
    <property type="entry name" value="GmrSD_C"/>
    <property type="match status" value="1"/>
</dbReference>
<evidence type="ECO:0008006" key="5">
    <source>
        <dbReference type="Google" id="ProtNLM"/>
    </source>
</evidence>
<organism evidence="3 4">
    <name type="scientific">Leucobacter chromiiresistens</name>
    <dbReference type="NCBI Taxonomy" id="1079994"/>
    <lineage>
        <taxon>Bacteria</taxon>
        <taxon>Bacillati</taxon>
        <taxon>Actinomycetota</taxon>
        <taxon>Actinomycetes</taxon>
        <taxon>Micrococcales</taxon>
        <taxon>Microbacteriaceae</taxon>
        <taxon>Leucobacter</taxon>
    </lineage>
</organism>
<feature type="domain" description="GmrSD restriction endonucleases N-terminal" evidence="1">
    <location>
        <begin position="20"/>
        <end position="248"/>
    </location>
</feature>
<dbReference type="EMBL" id="FNKB01000001">
    <property type="protein sequence ID" value="SDQ14812.1"/>
    <property type="molecule type" value="Genomic_DNA"/>
</dbReference>
<protein>
    <recommendedName>
        <fullName evidence="5">DUF262 domain-containing protein</fullName>
    </recommendedName>
</protein>
<dbReference type="InterPro" id="IPR004919">
    <property type="entry name" value="GmrSD_N"/>
</dbReference>